<evidence type="ECO:0000256" key="14">
    <source>
        <dbReference type="PIRSR" id="PIRSR000127-1"/>
    </source>
</evidence>
<dbReference type="GO" id="GO:0051537">
    <property type="term" value="F:2 iron, 2 sulfur cluster binding"/>
    <property type="evidence" value="ECO:0007669"/>
    <property type="project" value="UniProtKB-KW"/>
</dbReference>
<dbReference type="Pfam" id="PF00941">
    <property type="entry name" value="FAD_binding_5"/>
    <property type="match status" value="1"/>
</dbReference>
<dbReference type="InterPro" id="IPR000674">
    <property type="entry name" value="Ald_Oxase/Xan_DH_a/b"/>
</dbReference>
<comment type="subcellular location">
    <subcellularLocation>
        <location evidence="2">Peroxisome</location>
    </subcellularLocation>
</comment>
<comment type="cofactor">
    <cofactor evidence="16">
        <name>Mo-molybdopterin</name>
        <dbReference type="ChEBI" id="CHEBI:71302"/>
    </cofactor>
    <text evidence="16">Binds 1 Mo-molybdopterin (Mo-MPT) cofactor per subunit.</text>
</comment>
<feature type="active site" description="Proton acceptor" evidence="14">
    <location>
        <position position="1165"/>
    </location>
</feature>
<evidence type="ECO:0000256" key="7">
    <source>
        <dbReference type="ARBA" id="ARBA00022723"/>
    </source>
</evidence>
<reference evidence="17" key="1">
    <citation type="submission" date="2020-11" db="EMBL/GenBank/DDBJ databases">
        <authorList>
            <person name="Tran Van P."/>
        </authorList>
    </citation>
    <scope>NUCLEOTIDE SEQUENCE</scope>
</reference>
<evidence type="ECO:0000256" key="15">
    <source>
        <dbReference type="PIRSR" id="PIRSR000127-2"/>
    </source>
</evidence>
<dbReference type="FunFam" id="3.30.365.10:FF:000001">
    <property type="entry name" value="Xanthine dehydrogenase oxidase"/>
    <property type="match status" value="1"/>
</dbReference>
<evidence type="ECO:0000256" key="8">
    <source>
        <dbReference type="ARBA" id="ARBA00022827"/>
    </source>
</evidence>
<evidence type="ECO:0000256" key="3">
    <source>
        <dbReference type="ARBA" id="ARBA00006849"/>
    </source>
</evidence>
<evidence type="ECO:0000256" key="6">
    <source>
        <dbReference type="ARBA" id="ARBA00022714"/>
    </source>
</evidence>
<feature type="binding site" evidence="16">
    <location>
        <position position="61"/>
    </location>
    <ligand>
        <name>[2Fe-2S] cluster</name>
        <dbReference type="ChEBI" id="CHEBI:190135"/>
        <label>1</label>
    </ligand>
</feature>
<dbReference type="AlphaFoldDB" id="A0A7R8ZPL2"/>
<dbReference type="Gene3D" id="3.30.465.10">
    <property type="match status" value="1"/>
</dbReference>
<evidence type="ECO:0000313" key="17">
    <source>
        <dbReference type="EMBL" id="CAD7232383.1"/>
    </source>
</evidence>
<dbReference type="InterPro" id="IPR002888">
    <property type="entry name" value="2Fe-2S-bd"/>
</dbReference>
<dbReference type="InterPro" id="IPR036683">
    <property type="entry name" value="CO_DH_flav_C_dom_sf"/>
</dbReference>
<accession>A0A7R8ZPL2</accession>
<evidence type="ECO:0000256" key="4">
    <source>
        <dbReference type="ARBA" id="ARBA00022505"/>
    </source>
</evidence>
<evidence type="ECO:0000256" key="2">
    <source>
        <dbReference type="ARBA" id="ARBA00004275"/>
    </source>
</evidence>
<evidence type="ECO:0000256" key="12">
    <source>
        <dbReference type="ARBA" id="ARBA00023140"/>
    </source>
</evidence>
<evidence type="ECO:0000256" key="9">
    <source>
        <dbReference type="ARBA" id="ARBA00023002"/>
    </source>
</evidence>
<dbReference type="InterPro" id="IPR016166">
    <property type="entry name" value="FAD-bd_PCMH"/>
</dbReference>
<keyword evidence="4 16" id="KW-0500">Molybdenum</keyword>
<dbReference type="OrthoDB" id="8300278at2759"/>
<feature type="binding site" evidence="15">
    <location>
        <begin position="243"/>
        <end position="250"/>
    </location>
    <ligand>
        <name>FAD</name>
        <dbReference type="ChEBI" id="CHEBI:57692"/>
    </ligand>
</feature>
<feature type="binding site" evidence="15">
    <location>
        <position position="314"/>
    </location>
    <ligand>
        <name>FAD</name>
        <dbReference type="ChEBI" id="CHEBI:57692"/>
    </ligand>
</feature>
<dbReference type="SUPFAM" id="SSF47741">
    <property type="entry name" value="CO dehydrogenase ISP C-domain like"/>
    <property type="match status" value="1"/>
</dbReference>
<evidence type="ECO:0000256" key="11">
    <source>
        <dbReference type="ARBA" id="ARBA00023014"/>
    </source>
</evidence>
<dbReference type="GO" id="GO:0016491">
    <property type="term" value="F:oxidoreductase activity"/>
    <property type="evidence" value="ECO:0007669"/>
    <property type="project" value="UniProtKB-KW"/>
</dbReference>
<dbReference type="PROSITE" id="PS51085">
    <property type="entry name" value="2FE2S_FER_2"/>
    <property type="match status" value="1"/>
</dbReference>
<dbReference type="InterPro" id="IPR016208">
    <property type="entry name" value="Ald_Oxase/xanthine_DH-like"/>
</dbReference>
<keyword evidence="9" id="KW-0560">Oxidoreductase</keyword>
<dbReference type="SUPFAM" id="SSF54292">
    <property type="entry name" value="2Fe-2S ferredoxin-like"/>
    <property type="match status" value="1"/>
</dbReference>
<dbReference type="InterPro" id="IPR002346">
    <property type="entry name" value="Mopterin_DH_FAD-bd"/>
</dbReference>
<dbReference type="Gene3D" id="3.10.20.30">
    <property type="match status" value="1"/>
</dbReference>
<dbReference type="InterPro" id="IPR037165">
    <property type="entry name" value="AldOxase/xan_DH_Mopterin-bd_sf"/>
</dbReference>
<name>A0A7R8ZPL2_9CRUS</name>
<dbReference type="InterPro" id="IPR036010">
    <property type="entry name" value="2Fe-2S_ferredoxin-like_sf"/>
</dbReference>
<dbReference type="InterPro" id="IPR046867">
    <property type="entry name" value="AldOxase/xan_DH_MoCoBD2"/>
</dbReference>
<sequence length="1220" mass="133333">MGNYSAKDLPDAESISFKINGKQYDVGGVYPATSSLNSFIRNVARLTGTKYQCYEGGCGSCVVHVKTTEGENKAINSCLMPLYSCDGLEITTVEGLGDRKRGYHPIQKQLAEKNGTQCGYCSSGMVMNILDAFPDVTMADVEDNFGGNICRCTGYRPIMDAMKGFAKDAPPSLKCNVDIEDLCGPCPRRSEGNCTGPCDAEEDSLPKSKSLNISLDGTEWKRPISIQELTAILSEGMKTPYRIVAGNTGVANITIGALVTLTKMVSELKSIASTDKMFSYANDVANHIRFIANPPVRNSATWAGNMMMKKLHPDFPSDLYVILEAIGAKMQIKTPSGDSTLNIEDFLNFNMEGCFINSLILLAINPDEFVFKSFKVEPITPRFESAHAYVNAAFLLPMPSSGNPDAALNGRPTLCFGGIRPDFVRAVKTEAYLEDKALTDQSVVQGALAVLSSELDPDSKLQDTSPEHRRDLAVSLLYKTILALLPVAAVNPRYLSGARALERPDVYHGSQEFSVNESMFPVGKPILKLEAYPQTSGEAEYINDIPSFPGELQGTFALSEVGNAELGDIDGSEALLLCSKFVMFAGQPVAMVLAETKGAALYAANLVKITYKNVQKPILSVKDAVELDAKLTDEDRRQAKGTILEELVRHNQPLQWGEPIEVAEQRASKVVSGIIDMGTQHHFCMENQISIAVPLEDGMDIFCATQWMDTVQAACGQVLDWPNHKFNLKVRRLGGGYGAKISKANFCGTASALGAFLTNRPVRAGADDDGKLVYVMGTIYGDVGCCFNENVVPFAAMMAQNAYYSPSWVLLPKSVRTNTPSNTWTRSPGTTEGIAFAEHILERVAAAVNKDPLEVRRINFIQEGQRNGMGRIFKVKNELPMLLDLLEEKAQIKQRKQDIQKFNEANRWKKQGISVVPMLYPHDYVAMRFPVILSIYRKDGTVAVSHGGIEMGQGLNTKVAQATARELGVPLELVQVKPSNNLVAANSSVTGGSFGSELCCQAAIQACRVMNERLAPLKEQHPNISWKELIEKAYAGTVDLTVWDSYSEKSNINGYIVWGVTATHVEVDILTGEKMIRRVDLIEDAGESISPLLDVGQVEGAYVMGMGYWLQEEVKYDPETGKSLNKNTWEYKPPLSKDIPADFRVTLLPNAPNANGVLRSKATGEPPLCMSVSALFAVKNAIHAARVDVGNPDWWDLAAPATNDKIQQMALTTVDQMTFK</sequence>
<evidence type="ECO:0000256" key="10">
    <source>
        <dbReference type="ARBA" id="ARBA00023004"/>
    </source>
</evidence>
<dbReference type="InterPro" id="IPR016169">
    <property type="entry name" value="FAD-bd_PCMH_sub2"/>
</dbReference>
<dbReference type="SMART" id="SM01092">
    <property type="entry name" value="CO_deh_flav_C"/>
    <property type="match status" value="1"/>
</dbReference>
<dbReference type="InterPro" id="IPR036856">
    <property type="entry name" value="Ald_Oxase/Xan_DH_a/b_sf"/>
</dbReference>
<feature type="binding site" evidence="16">
    <location>
        <position position="152"/>
    </location>
    <ligand>
        <name>[2Fe-2S] cluster</name>
        <dbReference type="ChEBI" id="CHEBI:190135"/>
        <label>2</label>
    </ligand>
</feature>
<keyword evidence="8 15" id="KW-0274">FAD</keyword>
<dbReference type="FunFam" id="3.30.365.10:FF:000008">
    <property type="entry name" value="Aldehyde oxidase1"/>
    <property type="match status" value="1"/>
</dbReference>
<feature type="binding site" evidence="16">
    <location>
        <position position="58"/>
    </location>
    <ligand>
        <name>[2Fe-2S] cluster</name>
        <dbReference type="ChEBI" id="CHEBI:190135"/>
        <label>1</label>
    </ligand>
</feature>
<dbReference type="PROSITE" id="PS51387">
    <property type="entry name" value="FAD_PCMH"/>
    <property type="match status" value="1"/>
</dbReference>
<keyword evidence="6 16" id="KW-0001">2Fe-2S</keyword>
<feature type="binding site" evidence="16">
    <location>
        <position position="992"/>
    </location>
    <ligand>
        <name>Mo-molybdopterin</name>
        <dbReference type="ChEBI" id="CHEBI:71302"/>
    </ligand>
    <ligandPart>
        <name>Mo</name>
        <dbReference type="ChEBI" id="CHEBI:28685"/>
    </ligandPart>
</feature>
<keyword evidence="10 16" id="KW-0408">Iron</keyword>
<evidence type="ECO:0000256" key="1">
    <source>
        <dbReference type="ARBA" id="ARBA00001974"/>
    </source>
</evidence>
<dbReference type="InterPro" id="IPR036318">
    <property type="entry name" value="FAD-bd_PCMH-like_sf"/>
</dbReference>
<dbReference type="InterPro" id="IPR001041">
    <property type="entry name" value="2Fe-2S_ferredoxin-type"/>
</dbReference>
<dbReference type="Pfam" id="PF20256">
    <property type="entry name" value="MoCoBD_2"/>
    <property type="match status" value="1"/>
</dbReference>
<dbReference type="PIRSF" id="PIRSF000127">
    <property type="entry name" value="Xanthine_DH"/>
    <property type="match status" value="1"/>
</dbReference>
<feature type="binding site" evidence="16">
    <location>
        <position position="121"/>
    </location>
    <ligand>
        <name>[2Fe-2S] cluster</name>
        <dbReference type="ChEBI" id="CHEBI:190135"/>
        <label>2</label>
    </ligand>
</feature>
<dbReference type="InterPro" id="IPR006058">
    <property type="entry name" value="2Fe2S_fd_BS"/>
</dbReference>
<dbReference type="PANTHER" id="PTHR11908:SF132">
    <property type="entry name" value="ALDEHYDE OXIDASE 1-RELATED"/>
    <property type="match status" value="1"/>
</dbReference>
<dbReference type="PROSITE" id="PS00197">
    <property type="entry name" value="2FE2S_FER_1"/>
    <property type="match status" value="1"/>
</dbReference>
<keyword evidence="12" id="KW-0576">Peroxisome</keyword>
<dbReference type="Pfam" id="PF03450">
    <property type="entry name" value="CO_deh_flav_C"/>
    <property type="match status" value="1"/>
</dbReference>
<comment type="similarity">
    <text evidence="3">Belongs to the xanthine dehydrogenase family.</text>
</comment>
<dbReference type="SMART" id="SM01008">
    <property type="entry name" value="Ald_Xan_dh_C"/>
    <property type="match status" value="1"/>
</dbReference>
<keyword evidence="11 16" id="KW-0411">Iron-sulfur</keyword>
<feature type="binding site" evidence="16">
    <location>
        <position position="53"/>
    </location>
    <ligand>
        <name>[2Fe-2S] cluster</name>
        <dbReference type="ChEBI" id="CHEBI:190135"/>
        <label>1</label>
    </ligand>
</feature>
<dbReference type="SUPFAM" id="SSF56003">
    <property type="entry name" value="Molybdenum cofactor-binding domain"/>
    <property type="match status" value="1"/>
</dbReference>
<dbReference type="InterPro" id="IPR008274">
    <property type="entry name" value="AldOxase/xan_DH_MoCoBD1"/>
</dbReference>
<keyword evidence="5" id="KW-0285">Flavoprotein</keyword>
<dbReference type="GO" id="GO:0071949">
    <property type="term" value="F:FAD binding"/>
    <property type="evidence" value="ECO:0007669"/>
    <property type="project" value="InterPro"/>
</dbReference>
<dbReference type="GO" id="GO:0005777">
    <property type="term" value="C:peroxisome"/>
    <property type="evidence" value="ECO:0007669"/>
    <property type="project" value="UniProtKB-SubCell"/>
</dbReference>
<dbReference type="Pfam" id="PF02738">
    <property type="entry name" value="MoCoBD_1"/>
    <property type="match status" value="1"/>
</dbReference>
<feature type="binding site" evidence="16">
    <location>
        <position position="78"/>
    </location>
    <ligand>
        <name>[2Fe-2S] cluster</name>
        <dbReference type="ChEBI" id="CHEBI:190135"/>
        <label>1</label>
    </ligand>
</feature>
<dbReference type="Gene3D" id="3.30.365.10">
    <property type="entry name" value="Aldehyde oxidase/xanthine dehydrogenase, molybdopterin binding domain"/>
    <property type="match status" value="5"/>
</dbReference>
<dbReference type="InterPro" id="IPR012675">
    <property type="entry name" value="Beta-grasp_dom_sf"/>
</dbReference>
<dbReference type="PANTHER" id="PTHR11908">
    <property type="entry name" value="XANTHINE DEHYDROGENASE"/>
    <property type="match status" value="1"/>
</dbReference>
<organism evidence="17">
    <name type="scientific">Cyprideis torosa</name>
    <dbReference type="NCBI Taxonomy" id="163714"/>
    <lineage>
        <taxon>Eukaryota</taxon>
        <taxon>Metazoa</taxon>
        <taxon>Ecdysozoa</taxon>
        <taxon>Arthropoda</taxon>
        <taxon>Crustacea</taxon>
        <taxon>Oligostraca</taxon>
        <taxon>Ostracoda</taxon>
        <taxon>Podocopa</taxon>
        <taxon>Podocopida</taxon>
        <taxon>Cytherocopina</taxon>
        <taxon>Cytheroidea</taxon>
        <taxon>Cytherideidae</taxon>
        <taxon>Cyprideis</taxon>
    </lineage>
</organism>
<evidence type="ECO:0000256" key="16">
    <source>
        <dbReference type="PIRSR" id="PIRSR000127-3"/>
    </source>
</evidence>
<proteinExistence type="inferred from homology"/>
<feature type="binding site" evidence="16">
    <location>
        <position position="118"/>
    </location>
    <ligand>
        <name>[2Fe-2S] cluster</name>
        <dbReference type="ChEBI" id="CHEBI:190135"/>
        <label>2</label>
    </ligand>
</feature>
<dbReference type="CDD" id="cd00207">
    <property type="entry name" value="fer2"/>
    <property type="match status" value="1"/>
</dbReference>
<dbReference type="EMBL" id="OB664603">
    <property type="protein sequence ID" value="CAD7232383.1"/>
    <property type="molecule type" value="Genomic_DNA"/>
</dbReference>
<dbReference type="Pfam" id="PF01799">
    <property type="entry name" value="Fer2_2"/>
    <property type="match status" value="1"/>
</dbReference>
<comment type="cofactor">
    <cofactor evidence="13">
        <name>[2Fe-2S] cluster</name>
        <dbReference type="ChEBI" id="CHEBI:190135"/>
    </cofactor>
</comment>
<dbReference type="Gene3D" id="3.90.1170.50">
    <property type="entry name" value="Aldehyde oxidase/xanthine dehydrogenase, a/b hammerhead"/>
    <property type="match status" value="2"/>
</dbReference>
<keyword evidence="7 16" id="KW-0479">Metal-binding</keyword>
<dbReference type="InterPro" id="IPR036884">
    <property type="entry name" value="2Fe-2S-bd_dom_sf"/>
</dbReference>
<dbReference type="Pfam" id="PF00111">
    <property type="entry name" value="Fer2"/>
    <property type="match status" value="1"/>
</dbReference>
<feature type="binding site" evidence="16">
    <location>
        <position position="826"/>
    </location>
    <ligand>
        <name>Mo-molybdopterin</name>
        <dbReference type="ChEBI" id="CHEBI:71302"/>
    </ligand>
    <ligandPart>
        <name>Mo</name>
        <dbReference type="ChEBI" id="CHEBI:28685"/>
    </ligandPart>
</feature>
<comment type="cofactor">
    <cofactor evidence="16">
        <name>[2Fe-2S] cluster</name>
        <dbReference type="ChEBI" id="CHEBI:190135"/>
    </cofactor>
    <text evidence="16">Binds 2 [2Fe-2S] clusters.</text>
</comment>
<dbReference type="Gene3D" id="1.10.150.120">
    <property type="entry name" value="[2Fe-2S]-binding domain"/>
    <property type="match status" value="1"/>
</dbReference>
<dbReference type="GO" id="GO:0005506">
    <property type="term" value="F:iron ion binding"/>
    <property type="evidence" value="ECO:0007669"/>
    <property type="project" value="InterPro"/>
</dbReference>
<protein>
    <submittedName>
        <fullName evidence="17">Uncharacterized protein</fullName>
    </submittedName>
</protein>
<dbReference type="SUPFAM" id="SSF55447">
    <property type="entry name" value="CO dehydrogenase flavoprotein C-terminal domain-like"/>
    <property type="match status" value="1"/>
</dbReference>
<dbReference type="SUPFAM" id="SSF56176">
    <property type="entry name" value="FAD-binding/transporter-associated domain-like"/>
    <property type="match status" value="1"/>
</dbReference>
<evidence type="ECO:0000256" key="5">
    <source>
        <dbReference type="ARBA" id="ARBA00022630"/>
    </source>
</evidence>
<feature type="binding site" evidence="16">
    <location>
        <position position="150"/>
    </location>
    <ligand>
        <name>[2Fe-2S] cluster</name>
        <dbReference type="ChEBI" id="CHEBI:190135"/>
        <label>2</label>
    </ligand>
</feature>
<gene>
    <name evidence="17" type="ORF">CTOB1V02_LOCUS10219</name>
</gene>
<dbReference type="SUPFAM" id="SSF54665">
    <property type="entry name" value="CO dehydrogenase molybdoprotein N-domain-like"/>
    <property type="match status" value="1"/>
</dbReference>
<feature type="binding site" evidence="15">
    <location>
        <position position="375"/>
    </location>
    <ligand>
        <name>FAD</name>
        <dbReference type="ChEBI" id="CHEBI:57692"/>
    </ligand>
</feature>
<evidence type="ECO:0000256" key="13">
    <source>
        <dbReference type="ARBA" id="ARBA00034078"/>
    </source>
</evidence>
<dbReference type="InterPro" id="IPR005107">
    <property type="entry name" value="CO_DH_flav_C"/>
</dbReference>
<feature type="binding site" evidence="16">
    <location>
        <position position="706"/>
    </location>
    <ligand>
        <name>Mo-molybdopterin</name>
        <dbReference type="ChEBI" id="CHEBI:71302"/>
    </ligand>
    <ligandPart>
        <name>Mo</name>
        <dbReference type="ChEBI" id="CHEBI:28685"/>
    </ligandPart>
</feature>
<comment type="cofactor">
    <cofactor evidence="1 15">
        <name>FAD</name>
        <dbReference type="ChEBI" id="CHEBI:57692"/>
    </cofactor>
</comment>
<dbReference type="Gene3D" id="3.30.390.50">
    <property type="entry name" value="CO dehydrogenase flavoprotein, C-terminal domain"/>
    <property type="match status" value="1"/>
</dbReference>